<dbReference type="InterPro" id="IPR011009">
    <property type="entry name" value="Kinase-like_dom_sf"/>
</dbReference>
<dbReference type="eggNOG" id="COG0510">
    <property type="taxonomic scope" value="Bacteria"/>
</dbReference>
<dbReference type="OrthoDB" id="21342at2"/>
<reference evidence="3 4" key="1">
    <citation type="journal article" date="2012" name="J. Bacteriol.">
        <title>Genome sequence of the bacterium Streptomyces davawensis JCM 4913 and heterologous production of the unique antibiotic roseoflavin.</title>
        <authorList>
            <person name="Jankowitsch F."/>
            <person name="Schwarz J."/>
            <person name="Ruckert C."/>
            <person name="Gust B."/>
            <person name="Szczepanowski R."/>
            <person name="Blom J."/>
            <person name="Pelzer S."/>
            <person name="Kalinowski J."/>
            <person name="Mack M."/>
        </authorList>
    </citation>
    <scope>NUCLEOTIDE SEQUENCE [LARGE SCALE GENOMIC DNA]</scope>
    <source>
        <strain evidence="4">DSM 101723 / JCM 4913 / KCC S-0913 / 768</strain>
    </source>
</reference>
<dbReference type="Pfam" id="PF01636">
    <property type="entry name" value="APH"/>
    <property type="match status" value="1"/>
</dbReference>
<sequence length="485" mass="53312">MNEPYTPNHPGHEPGSPAGALHAHASAGKELSARRHREPVDVHLLLRRGNEVLLSRRAGDTYASGLLHMPSGHLDGDFEDVVTGLIRETEEELGIIIHAEHVRFALVMQHRSPGGENRTGWFFEVTQWFGVPRIAEPHRCSELGWFPINEPPEDMVAYCRAGLEAYRDGHAAALHLQEPDDPIAYDPARPVRLRPLPARAPNARAGLGDQLADFAEQAIGPLASATDASWARESSRVWRLTDRGGGSWFLKVHQNSKFHQREVGAYRNWVPVLGPDHAPKLVAADPAQLAALVTACPGQLLHGAELSEPVWEAVYRQLGQLLRLFHSCEPPMMAQAVGGLAKLERHLAAADGLLEDGEEELIRHLAQRLTTLPPIPHGPLHGDVQLRNMLLDSMVLALFDYERSEVGPLVRDFIRIAGTWANAPARQAAFFDGYGRQPSPDEAQAMRGLSALDALSGIQYGAAHGDPELVERGHRTLHRLQKEAA</sequence>
<dbReference type="GO" id="GO:0016787">
    <property type="term" value="F:hydrolase activity"/>
    <property type="evidence" value="ECO:0007669"/>
    <property type="project" value="UniProtKB-KW"/>
</dbReference>
<dbReference type="RefSeq" id="WP_015662452.1">
    <property type="nucleotide sequence ID" value="NC_020504.1"/>
</dbReference>
<dbReference type="InterPro" id="IPR015797">
    <property type="entry name" value="NUDIX_hydrolase-like_dom_sf"/>
</dbReference>
<dbReference type="CDD" id="cd04683">
    <property type="entry name" value="NUDIX_Hydrolase"/>
    <property type="match status" value="1"/>
</dbReference>
<protein>
    <submittedName>
        <fullName evidence="3">NUDIX hydrolase</fullName>
    </submittedName>
</protein>
<dbReference type="HOGENOM" id="CLU_029616_1_0_11"/>
<evidence type="ECO:0000259" key="2">
    <source>
        <dbReference type="PROSITE" id="PS51462"/>
    </source>
</evidence>
<dbReference type="STRING" id="1214101.BN159_7747"/>
<keyword evidence="4" id="KW-1185">Reference proteome</keyword>
<dbReference type="SUPFAM" id="SSF56112">
    <property type="entry name" value="Protein kinase-like (PK-like)"/>
    <property type="match status" value="1"/>
</dbReference>
<feature type="domain" description="Nudix hydrolase" evidence="2">
    <location>
        <begin position="35"/>
        <end position="168"/>
    </location>
</feature>
<organism evidence="3 4">
    <name type="scientific">Streptomyces davaonensis (strain DSM 101723 / JCM 4913 / KCC S-0913 / 768)</name>
    <dbReference type="NCBI Taxonomy" id="1214101"/>
    <lineage>
        <taxon>Bacteria</taxon>
        <taxon>Bacillati</taxon>
        <taxon>Actinomycetota</taxon>
        <taxon>Actinomycetes</taxon>
        <taxon>Kitasatosporales</taxon>
        <taxon>Streptomycetaceae</taxon>
        <taxon>Streptomyces</taxon>
    </lineage>
</organism>
<dbReference type="InterPro" id="IPR002575">
    <property type="entry name" value="Aminoglycoside_PTrfase"/>
</dbReference>
<accession>K4R772</accession>
<dbReference type="EMBL" id="HE971709">
    <property type="protein sequence ID" value="CCK32126.1"/>
    <property type="molecule type" value="Genomic_DNA"/>
</dbReference>
<dbReference type="eggNOG" id="COG1051">
    <property type="taxonomic scope" value="Bacteria"/>
</dbReference>
<gene>
    <name evidence="3" type="ORF">BN159_7747</name>
</gene>
<evidence type="ECO:0000313" key="3">
    <source>
        <dbReference type="EMBL" id="CCK32126.1"/>
    </source>
</evidence>
<evidence type="ECO:0000313" key="4">
    <source>
        <dbReference type="Proteomes" id="UP000008043"/>
    </source>
</evidence>
<dbReference type="Pfam" id="PF00293">
    <property type="entry name" value="NUDIX"/>
    <property type="match status" value="1"/>
</dbReference>
<dbReference type="PATRIC" id="fig|1214101.3.peg.7845"/>
<dbReference type="AlphaFoldDB" id="K4R772"/>
<dbReference type="Proteomes" id="UP000008043">
    <property type="component" value="Chromosome"/>
</dbReference>
<proteinExistence type="predicted"/>
<dbReference type="SUPFAM" id="SSF55811">
    <property type="entry name" value="Nudix"/>
    <property type="match status" value="1"/>
</dbReference>
<dbReference type="Gene3D" id="3.90.79.10">
    <property type="entry name" value="Nucleoside Triphosphate Pyrophosphohydrolase"/>
    <property type="match status" value="1"/>
</dbReference>
<dbReference type="KEGG" id="sdv:BN159_7747"/>
<dbReference type="InterPro" id="IPR000086">
    <property type="entry name" value="NUDIX_hydrolase_dom"/>
</dbReference>
<dbReference type="PROSITE" id="PS51462">
    <property type="entry name" value="NUDIX"/>
    <property type="match status" value="1"/>
</dbReference>
<dbReference type="Gene3D" id="3.90.1200.10">
    <property type="match status" value="1"/>
</dbReference>
<feature type="region of interest" description="Disordered" evidence="1">
    <location>
        <begin position="1"/>
        <end position="34"/>
    </location>
</feature>
<evidence type="ECO:0000256" key="1">
    <source>
        <dbReference type="SAM" id="MobiDB-lite"/>
    </source>
</evidence>
<name>K4R772_STRDJ</name>
<keyword evidence="3" id="KW-0378">Hydrolase</keyword>